<accession>A0A1G9MFJ2</accession>
<dbReference type="Proteomes" id="UP000198654">
    <property type="component" value="Unassembled WGS sequence"/>
</dbReference>
<gene>
    <name evidence="12" type="primary">fluC</name>
    <name evidence="12" type="synonym">crcB</name>
    <name evidence="13" type="ORF">SAMN05661010_02450</name>
</gene>
<keyword evidence="12" id="KW-0479">Metal-binding</keyword>
<dbReference type="AlphaFoldDB" id="A0A1G9MFJ2"/>
<protein>
    <recommendedName>
        <fullName evidence="12">Fluoride-specific ion channel FluC</fullName>
    </recommendedName>
</protein>
<evidence type="ECO:0000313" key="13">
    <source>
        <dbReference type="EMBL" id="SDL73036.1"/>
    </source>
</evidence>
<evidence type="ECO:0000256" key="1">
    <source>
        <dbReference type="ARBA" id="ARBA00004651"/>
    </source>
</evidence>
<dbReference type="GO" id="GO:0140114">
    <property type="term" value="P:cellular detoxification of fluoride"/>
    <property type="evidence" value="ECO:0007669"/>
    <property type="project" value="UniProtKB-UniRule"/>
</dbReference>
<evidence type="ECO:0000256" key="10">
    <source>
        <dbReference type="ARBA" id="ARBA00035120"/>
    </source>
</evidence>
<feature type="transmembrane region" description="Helical" evidence="12">
    <location>
        <begin position="67"/>
        <end position="85"/>
    </location>
</feature>
<comment type="activity regulation">
    <text evidence="12">Na(+) is not transported, but it plays an essential structural role and its presence is essential for fluoride channel function.</text>
</comment>
<comment type="similarity">
    <text evidence="10 12">Belongs to the fluoride channel Fluc/FEX (TC 1.A.43) family.</text>
</comment>
<feature type="binding site" evidence="12">
    <location>
        <position position="75"/>
    </location>
    <ligand>
        <name>Na(+)</name>
        <dbReference type="ChEBI" id="CHEBI:29101"/>
        <note>structural</note>
    </ligand>
</feature>
<evidence type="ECO:0000256" key="6">
    <source>
        <dbReference type="ARBA" id="ARBA00023053"/>
    </source>
</evidence>
<feature type="transmembrane region" description="Helical" evidence="12">
    <location>
        <begin position="32"/>
        <end position="55"/>
    </location>
</feature>
<dbReference type="Pfam" id="PF02537">
    <property type="entry name" value="CRCB"/>
    <property type="match status" value="1"/>
</dbReference>
<keyword evidence="5 12" id="KW-1133">Transmembrane helix</keyword>
<dbReference type="OrthoDB" id="9806299at2"/>
<keyword evidence="2 12" id="KW-1003">Cell membrane</keyword>
<dbReference type="PANTHER" id="PTHR28259:SF1">
    <property type="entry name" value="FLUORIDE EXPORT PROTEIN 1-RELATED"/>
    <property type="match status" value="1"/>
</dbReference>
<comment type="subcellular location">
    <subcellularLocation>
        <location evidence="1 12">Cell membrane</location>
        <topology evidence="1 12">Multi-pass membrane protein</topology>
    </subcellularLocation>
</comment>
<evidence type="ECO:0000313" key="14">
    <source>
        <dbReference type="Proteomes" id="UP000198654"/>
    </source>
</evidence>
<keyword evidence="9 12" id="KW-0407">Ion channel</keyword>
<dbReference type="HAMAP" id="MF_00454">
    <property type="entry name" value="FluC"/>
    <property type="match status" value="1"/>
</dbReference>
<keyword evidence="7 12" id="KW-0406">Ion transport</keyword>
<keyword evidence="6 12" id="KW-0915">Sodium</keyword>
<evidence type="ECO:0000256" key="11">
    <source>
        <dbReference type="ARBA" id="ARBA00035585"/>
    </source>
</evidence>
<keyword evidence="4 12" id="KW-0812">Transmembrane</keyword>
<evidence type="ECO:0000256" key="9">
    <source>
        <dbReference type="ARBA" id="ARBA00023303"/>
    </source>
</evidence>
<evidence type="ECO:0000256" key="12">
    <source>
        <dbReference type="HAMAP-Rule" id="MF_00454"/>
    </source>
</evidence>
<dbReference type="STRING" id="119000.SAMN05661010_02450"/>
<evidence type="ECO:0000256" key="5">
    <source>
        <dbReference type="ARBA" id="ARBA00022989"/>
    </source>
</evidence>
<keyword evidence="3" id="KW-0997">Cell inner membrane</keyword>
<dbReference type="GO" id="GO:0005886">
    <property type="term" value="C:plasma membrane"/>
    <property type="evidence" value="ECO:0007669"/>
    <property type="project" value="UniProtKB-SubCell"/>
</dbReference>
<feature type="binding site" evidence="12">
    <location>
        <position position="78"/>
    </location>
    <ligand>
        <name>Na(+)</name>
        <dbReference type="ChEBI" id="CHEBI:29101"/>
        <note>structural</note>
    </ligand>
</feature>
<reference evidence="13 14" key="1">
    <citation type="submission" date="2016-10" db="EMBL/GenBank/DDBJ databases">
        <authorList>
            <person name="de Groot N.N."/>
        </authorList>
    </citation>
    <scope>NUCLEOTIDE SEQUENCE [LARGE SCALE GENOMIC DNA]</scope>
    <source>
        <strain evidence="13 14">DSM 14789</strain>
    </source>
</reference>
<organism evidence="13 14">
    <name type="scientific">Modicisalibacter muralis</name>
    <dbReference type="NCBI Taxonomy" id="119000"/>
    <lineage>
        <taxon>Bacteria</taxon>
        <taxon>Pseudomonadati</taxon>
        <taxon>Pseudomonadota</taxon>
        <taxon>Gammaproteobacteria</taxon>
        <taxon>Oceanospirillales</taxon>
        <taxon>Halomonadaceae</taxon>
        <taxon>Modicisalibacter</taxon>
    </lineage>
</organism>
<evidence type="ECO:0000256" key="3">
    <source>
        <dbReference type="ARBA" id="ARBA00022519"/>
    </source>
</evidence>
<dbReference type="GO" id="GO:0062054">
    <property type="term" value="F:fluoride channel activity"/>
    <property type="evidence" value="ECO:0007669"/>
    <property type="project" value="UniProtKB-UniRule"/>
</dbReference>
<evidence type="ECO:0000256" key="7">
    <source>
        <dbReference type="ARBA" id="ARBA00023065"/>
    </source>
</evidence>
<dbReference type="EMBL" id="FNGI01000006">
    <property type="protein sequence ID" value="SDL73036.1"/>
    <property type="molecule type" value="Genomic_DNA"/>
</dbReference>
<dbReference type="InterPro" id="IPR003691">
    <property type="entry name" value="FluC"/>
</dbReference>
<keyword evidence="14" id="KW-1185">Reference proteome</keyword>
<proteinExistence type="inferred from homology"/>
<feature type="transmembrane region" description="Helical" evidence="12">
    <location>
        <begin position="97"/>
        <end position="118"/>
    </location>
</feature>
<evidence type="ECO:0000256" key="4">
    <source>
        <dbReference type="ARBA" id="ARBA00022692"/>
    </source>
</evidence>
<dbReference type="RefSeq" id="WP_089728934.1">
    <property type="nucleotide sequence ID" value="NZ_FNGI01000006.1"/>
</dbReference>
<dbReference type="NCBIfam" id="TIGR00494">
    <property type="entry name" value="crcB"/>
    <property type="match status" value="1"/>
</dbReference>
<evidence type="ECO:0000256" key="8">
    <source>
        <dbReference type="ARBA" id="ARBA00023136"/>
    </source>
</evidence>
<evidence type="ECO:0000256" key="2">
    <source>
        <dbReference type="ARBA" id="ARBA00022475"/>
    </source>
</evidence>
<dbReference type="GO" id="GO:0046872">
    <property type="term" value="F:metal ion binding"/>
    <property type="evidence" value="ECO:0007669"/>
    <property type="project" value="UniProtKB-KW"/>
</dbReference>
<comment type="function">
    <text evidence="12">Fluoride-specific ion channel. Important for reducing fluoride concentration in the cell, thus reducing its toxicity.</text>
</comment>
<keyword evidence="8 12" id="KW-0472">Membrane</keyword>
<comment type="catalytic activity">
    <reaction evidence="11">
        <text>fluoride(in) = fluoride(out)</text>
        <dbReference type="Rhea" id="RHEA:76159"/>
        <dbReference type="ChEBI" id="CHEBI:17051"/>
    </reaction>
    <physiologicalReaction direction="left-to-right" evidence="11">
        <dbReference type="Rhea" id="RHEA:76160"/>
    </physiologicalReaction>
</comment>
<keyword evidence="12" id="KW-0813">Transport</keyword>
<dbReference type="PANTHER" id="PTHR28259">
    <property type="entry name" value="FLUORIDE EXPORT PROTEIN 1-RELATED"/>
    <property type="match status" value="1"/>
</dbReference>
<sequence>MMTWLAVAVGGAIGALGRYALGGWLTSVLGRGFPWGTFGVNLLGCCLIGALYVWLTQELKLAPIWQGLLIAGFTGAFTTFSTFALEALTLLENGRAMIAALYVAASLALGVAGVAAGMKLARILL</sequence>
<name>A0A1G9MFJ2_9GAMM</name>